<dbReference type="RefSeq" id="WP_336824415.1">
    <property type="nucleotide sequence ID" value="NZ_JBHTLT010000002.1"/>
</dbReference>
<evidence type="ECO:0000313" key="1">
    <source>
        <dbReference type="EMBL" id="MFD1203657.1"/>
    </source>
</evidence>
<protein>
    <submittedName>
        <fullName evidence="1">Uncharacterized protein</fullName>
    </submittedName>
</protein>
<evidence type="ECO:0000313" key="2">
    <source>
        <dbReference type="Proteomes" id="UP001597231"/>
    </source>
</evidence>
<organism evidence="1 2">
    <name type="scientific">Sporosarcina contaminans</name>
    <dbReference type="NCBI Taxonomy" id="633403"/>
    <lineage>
        <taxon>Bacteria</taxon>
        <taxon>Bacillati</taxon>
        <taxon>Bacillota</taxon>
        <taxon>Bacilli</taxon>
        <taxon>Bacillales</taxon>
        <taxon>Caryophanaceae</taxon>
        <taxon>Sporosarcina</taxon>
    </lineage>
</organism>
<dbReference type="Proteomes" id="UP001597231">
    <property type="component" value="Unassembled WGS sequence"/>
</dbReference>
<comment type="caution">
    <text evidence="1">The sequence shown here is derived from an EMBL/GenBank/DDBJ whole genome shotgun (WGS) entry which is preliminary data.</text>
</comment>
<keyword evidence="2" id="KW-1185">Reference proteome</keyword>
<accession>A0ABW3TTF6</accession>
<dbReference type="EMBL" id="JBHTLT010000002">
    <property type="protein sequence ID" value="MFD1203657.1"/>
    <property type="molecule type" value="Genomic_DNA"/>
</dbReference>
<name>A0ABW3TTF6_9BACL</name>
<sequence length="50" mass="5444">MKLEGSGEWIIDVSVNYGGSDMSFHPLPYLMSGDVSVEDGNGKVVQYFTS</sequence>
<reference evidence="2" key="1">
    <citation type="journal article" date="2019" name="Int. J. Syst. Evol. Microbiol.">
        <title>The Global Catalogue of Microorganisms (GCM) 10K type strain sequencing project: providing services to taxonomists for standard genome sequencing and annotation.</title>
        <authorList>
            <consortium name="The Broad Institute Genomics Platform"/>
            <consortium name="The Broad Institute Genome Sequencing Center for Infectious Disease"/>
            <person name="Wu L."/>
            <person name="Ma J."/>
        </authorList>
    </citation>
    <scope>NUCLEOTIDE SEQUENCE [LARGE SCALE GENOMIC DNA]</scope>
    <source>
        <strain evidence="2">CCUG 53915</strain>
    </source>
</reference>
<gene>
    <name evidence="1" type="ORF">ACFQ38_00700</name>
</gene>
<proteinExistence type="predicted"/>